<sequence length="24" mass="2797">MKGFLHRLRIRWLGTIPLGSQGLF</sequence>
<accession>A6JPA6</accession>
<reference evidence="2" key="1">
    <citation type="submission" date="2005-09" db="EMBL/GenBank/DDBJ databases">
        <authorList>
            <person name="Mural R.J."/>
            <person name="Li P.W."/>
            <person name="Adams M.D."/>
            <person name="Amanatides P.G."/>
            <person name="Baden-Tillson H."/>
            <person name="Barnstead M."/>
            <person name="Chin S.H."/>
            <person name="Dew I."/>
            <person name="Evans C.A."/>
            <person name="Ferriera S."/>
            <person name="Flanigan M."/>
            <person name="Fosler C."/>
            <person name="Glodek A."/>
            <person name="Gu Z."/>
            <person name="Holt R.A."/>
            <person name="Jennings D."/>
            <person name="Kraft C.L."/>
            <person name="Lu F."/>
            <person name="Nguyen T."/>
            <person name="Nusskern D.R."/>
            <person name="Pfannkoch C.M."/>
            <person name="Sitter C."/>
            <person name="Sutton G.G."/>
            <person name="Venter J.C."/>
            <person name="Wang Z."/>
            <person name="Woodage T."/>
            <person name="Zheng X.H."/>
            <person name="Zhong F."/>
        </authorList>
    </citation>
    <scope>NUCLEOTIDE SEQUENCE [LARGE SCALE GENOMIC DNA]</scope>
    <source>
        <strain>BN</strain>
        <strain evidence="2">Sprague-Dawley</strain>
    </source>
</reference>
<evidence type="ECO:0000313" key="2">
    <source>
        <dbReference type="Proteomes" id="UP000234681"/>
    </source>
</evidence>
<dbReference type="AlphaFoldDB" id="A6JPA6"/>
<dbReference type="Proteomes" id="UP000234681">
    <property type="component" value="Chromosome 1"/>
</dbReference>
<proteinExistence type="predicted"/>
<name>A6JPA6_RAT</name>
<protein>
    <submittedName>
        <fullName evidence="1">RCG57283</fullName>
    </submittedName>
</protein>
<gene>
    <name evidence="1" type="ORF">rCG_57283</name>
</gene>
<organism evidence="1 2">
    <name type="scientific">Rattus norvegicus</name>
    <name type="common">Rat</name>
    <dbReference type="NCBI Taxonomy" id="10116"/>
    <lineage>
        <taxon>Eukaryota</taxon>
        <taxon>Metazoa</taxon>
        <taxon>Chordata</taxon>
        <taxon>Craniata</taxon>
        <taxon>Vertebrata</taxon>
        <taxon>Euteleostomi</taxon>
        <taxon>Mammalia</taxon>
        <taxon>Eutheria</taxon>
        <taxon>Euarchontoglires</taxon>
        <taxon>Glires</taxon>
        <taxon>Rodentia</taxon>
        <taxon>Myomorpha</taxon>
        <taxon>Muroidea</taxon>
        <taxon>Muridae</taxon>
        <taxon>Murinae</taxon>
        <taxon>Rattus</taxon>
    </lineage>
</organism>
<evidence type="ECO:0000313" key="1">
    <source>
        <dbReference type="EMBL" id="EDL93778.1"/>
    </source>
</evidence>
<dbReference type="EMBL" id="CH473994">
    <property type="protein sequence ID" value="EDL93778.1"/>
    <property type="molecule type" value="Genomic_DNA"/>
</dbReference>